<feature type="compositionally biased region" description="Polar residues" evidence="1">
    <location>
        <begin position="255"/>
        <end position="271"/>
    </location>
</feature>
<feature type="chain" id="PRO_5032966247" evidence="2">
    <location>
        <begin position="20"/>
        <end position="284"/>
    </location>
</feature>
<evidence type="ECO:0000313" key="4">
    <source>
        <dbReference type="Proteomes" id="UP000664940"/>
    </source>
</evidence>
<keyword evidence="2" id="KW-0732">Signal</keyword>
<sequence length="284" mass="29723">MFLRLLSLIMALIQPQGEWRYTSCKERVSNISFSVGTIYIKTAAAYPPRGWKGGLSSLMKPSVSQSGLGFATGVTQRSELAPGGSCRVMPPASLLSFSSARTGRTLSPLTAPCVRACSLSLSLPPPLFLTKPQHPDMIPNSFPPGCRNCQWAIHSTGGAGCGSPQRREGDLAAGFPSPGGRVGGAPRASWRPWSQVVSGAHSPLSSDVSTASDSVTASLAQPSPVPNLLLSRLWDIPHLAVQGISGPWGGWGCLSSASPGHQQPQHSSLSVLSPREVHSPVASL</sequence>
<organism evidence="3 4">
    <name type="scientific">Phyllostomus discolor</name>
    <name type="common">pale spear-nosed bat</name>
    <dbReference type="NCBI Taxonomy" id="89673"/>
    <lineage>
        <taxon>Eukaryota</taxon>
        <taxon>Metazoa</taxon>
        <taxon>Chordata</taxon>
        <taxon>Craniata</taxon>
        <taxon>Vertebrata</taxon>
        <taxon>Euteleostomi</taxon>
        <taxon>Mammalia</taxon>
        <taxon>Eutheria</taxon>
        <taxon>Laurasiatheria</taxon>
        <taxon>Chiroptera</taxon>
        <taxon>Yangochiroptera</taxon>
        <taxon>Phyllostomidae</taxon>
        <taxon>Phyllostominae</taxon>
        <taxon>Phyllostomus</taxon>
    </lineage>
</organism>
<reference evidence="3 4" key="1">
    <citation type="journal article" date="2020" name="Nature">
        <title>Six reference-quality genomes reveal evolution of bat adaptations.</title>
        <authorList>
            <person name="Jebb D."/>
            <person name="Huang Z."/>
            <person name="Pippel M."/>
            <person name="Hughes G.M."/>
            <person name="Lavrichenko K."/>
            <person name="Devanna P."/>
            <person name="Winkler S."/>
            <person name="Jermiin L.S."/>
            <person name="Skirmuntt E.C."/>
            <person name="Katzourakis A."/>
            <person name="Burkitt-Gray L."/>
            <person name="Ray D.A."/>
            <person name="Sullivan K.A.M."/>
            <person name="Roscito J.G."/>
            <person name="Kirilenko B.M."/>
            <person name="Davalos L.M."/>
            <person name="Corthals A.P."/>
            <person name="Power M.L."/>
            <person name="Jones G."/>
            <person name="Ransome R.D."/>
            <person name="Dechmann D.K.N."/>
            <person name="Locatelli A.G."/>
            <person name="Puechmaille S.J."/>
            <person name="Fedrigo O."/>
            <person name="Jarvis E.D."/>
            <person name="Hiller M."/>
            <person name="Vernes S.C."/>
            <person name="Myers E.W."/>
            <person name="Teeling E.C."/>
        </authorList>
    </citation>
    <scope>NUCLEOTIDE SEQUENCE [LARGE SCALE GENOMIC DNA]</scope>
    <source>
        <strain evidence="3">Bat1K_MPI-CBG_1</strain>
    </source>
</reference>
<gene>
    <name evidence="3" type="ORF">HJG60_009405</name>
</gene>
<feature type="region of interest" description="Disordered" evidence="1">
    <location>
        <begin position="255"/>
        <end position="284"/>
    </location>
</feature>
<accession>A0A833YFM0</accession>
<evidence type="ECO:0000256" key="2">
    <source>
        <dbReference type="SAM" id="SignalP"/>
    </source>
</evidence>
<dbReference type="EMBL" id="JABVXQ010000015">
    <property type="protein sequence ID" value="KAF6075000.1"/>
    <property type="molecule type" value="Genomic_DNA"/>
</dbReference>
<comment type="caution">
    <text evidence="3">The sequence shown here is derived from an EMBL/GenBank/DDBJ whole genome shotgun (WGS) entry which is preliminary data.</text>
</comment>
<evidence type="ECO:0000256" key="1">
    <source>
        <dbReference type="SAM" id="MobiDB-lite"/>
    </source>
</evidence>
<name>A0A833YFM0_9CHIR</name>
<dbReference type="AlphaFoldDB" id="A0A833YFM0"/>
<proteinExistence type="predicted"/>
<dbReference type="Proteomes" id="UP000664940">
    <property type="component" value="Unassembled WGS sequence"/>
</dbReference>
<evidence type="ECO:0000313" key="3">
    <source>
        <dbReference type="EMBL" id="KAF6075000.1"/>
    </source>
</evidence>
<feature type="region of interest" description="Disordered" evidence="1">
    <location>
        <begin position="158"/>
        <end position="188"/>
    </location>
</feature>
<feature type="signal peptide" evidence="2">
    <location>
        <begin position="1"/>
        <end position="19"/>
    </location>
</feature>
<protein>
    <submittedName>
        <fullName evidence="3">Uncharacterized protein</fullName>
    </submittedName>
</protein>